<sequence length="115" mass="12753">MDEQDAFFTHGIVGAPFSVLLGRRLNTGDRKAQGLRLDPNSGDSRLSSAWRSWAIERLATLPAGQPRRRPRPLRRWLERHALAIAALGLVALAAGLVLTARSQGWLAPLLQRLPW</sequence>
<evidence type="ECO:0000256" key="1">
    <source>
        <dbReference type="SAM" id="Phobius"/>
    </source>
</evidence>
<dbReference type="AlphaFoldDB" id="A0A372EDS6"/>
<proteinExistence type="predicted"/>
<comment type="caution">
    <text evidence="2">The sequence shown here is derived from an EMBL/GenBank/DDBJ whole genome shotgun (WGS) entry which is preliminary data.</text>
</comment>
<evidence type="ECO:0000313" key="2">
    <source>
        <dbReference type="EMBL" id="RFP75522.1"/>
    </source>
</evidence>
<name>A0A372EDS6_9BURK</name>
<keyword evidence="3" id="KW-1185">Reference proteome</keyword>
<keyword evidence="1" id="KW-0472">Membrane</keyword>
<dbReference type="RefSeq" id="WP_116961050.1">
    <property type="nucleotide sequence ID" value="NZ_QVLS01000021.1"/>
</dbReference>
<dbReference type="EMBL" id="QVLS01000021">
    <property type="protein sequence ID" value="RFP75522.1"/>
    <property type="molecule type" value="Genomic_DNA"/>
</dbReference>
<organism evidence="2 3">
    <name type="scientific">Hydrogenophaga borbori</name>
    <dbReference type="NCBI Taxonomy" id="2294117"/>
    <lineage>
        <taxon>Bacteria</taxon>
        <taxon>Pseudomonadati</taxon>
        <taxon>Pseudomonadota</taxon>
        <taxon>Betaproteobacteria</taxon>
        <taxon>Burkholderiales</taxon>
        <taxon>Comamonadaceae</taxon>
        <taxon>Hydrogenophaga</taxon>
    </lineage>
</organism>
<feature type="transmembrane region" description="Helical" evidence="1">
    <location>
        <begin position="81"/>
        <end position="100"/>
    </location>
</feature>
<reference evidence="2 3" key="1">
    <citation type="submission" date="2018-08" db="EMBL/GenBank/DDBJ databases">
        <title>Hydrogenophaga sp. LA-38 isolated from sludge.</title>
        <authorList>
            <person name="Im W.-T."/>
        </authorList>
    </citation>
    <scope>NUCLEOTIDE SEQUENCE [LARGE SCALE GENOMIC DNA]</scope>
    <source>
        <strain evidence="2 3">LA-38</strain>
    </source>
</reference>
<protein>
    <submittedName>
        <fullName evidence="2">Uncharacterized protein</fullName>
    </submittedName>
</protein>
<keyword evidence="1" id="KW-0812">Transmembrane</keyword>
<dbReference type="Proteomes" id="UP000261931">
    <property type="component" value="Unassembled WGS sequence"/>
</dbReference>
<accession>A0A372EDS6</accession>
<gene>
    <name evidence="2" type="ORF">DY262_21255</name>
</gene>
<evidence type="ECO:0000313" key="3">
    <source>
        <dbReference type="Proteomes" id="UP000261931"/>
    </source>
</evidence>
<keyword evidence="1" id="KW-1133">Transmembrane helix</keyword>